<dbReference type="SMART" id="SM00867">
    <property type="entry name" value="YceI"/>
    <property type="match status" value="1"/>
</dbReference>
<organism evidence="3 4">
    <name type="scientific">Thauera mechernichensis</name>
    <dbReference type="NCBI Taxonomy" id="82788"/>
    <lineage>
        <taxon>Bacteria</taxon>
        <taxon>Pseudomonadati</taxon>
        <taxon>Pseudomonadota</taxon>
        <taxon>Betaproteobacteria</taxon>
        <taxon>Rhodocyclales</taxon>
        <taxon>Zoogloeaceae</taxon>
        <taxon>Thauera</taxon>
    </lineage>
</organism>
<keyword evidence="1" id="KW-0732">Signal</keyword>
<dbReference type="InterPro" id="IPR036761">
    <property type="entry name" value="TTHA0802/YceI-like_sf"/>
</dbReference>
<evidence type="ECO:0000313" key="4">
    <source>
        <dbReference type="Proteomes" id="UP001597158"/>
    </source>
</evidence>
<dbReference type="PANTHER" id="PTHR34406:SF1">
    <property type="entry name" value="PROTEIN YCEI"/>
    <property type="match status" value="1"/>
</dbReference>
<dbReference type="Proteomes" id="UP001597158">
    <property type="component" value="Unassembled WGS sequence"/>
</dbReference>
<evidence type="ECO:0000256" key="1">
    <source>
        <dbReference type="SAM" id="SignalP"/>
    </source>
</evidence>
<comment type="caution">
    <text evidence="3">The sequence shown here is derived from an EMBL/GenBank/DDBJ whole genome shotgun (WGS) entry which is preliminary data.</text>
</comment>
<evidence type="ECO:0000313" key="3">
    <source>
        <dbReference type="EMBL" id="MFD1264630.1"/>
    </source>
</evidence>
<dbReference type="SUPFAM" id="SSF101874">
    <property type="entry name" value="YceI-like"/>
    <property type="match status" value="1"/>
</dbReference>
<proteinExistence type="predicted"/>
<keyword evidence="4" id="KW-1185">Reference proteome</keyword>
<dbReference type="Gene3D" id="2.40.128.110">
    <property type="entry name" value="Lipid/polyisoprenoid-binding, YceI-like"/>
    <property type="match status" value="1"/>
</dbReference>
<dbReference type="PANTHER" id="PTHR34406">
    <property type="entry name" value="PROTEIN YCEI"/>
    <property type="match status" value="1"/>
</dbReference>
<evidence type="ECO:0000259" key="2">
    <source>
        <dbReference type="SMART" id="SM00867"/>
    </source>
</evidence>
<gene>
    <name evidence="3" type="ORF">ACFQ4M_13695</name>
</gene>
<dbReference type="RefSeq" id="WP_277832258.1">
    <property type="nucleotide sequence ID" value="NZ_JARQZE010000004.1"/>
</dbReference>
<protein>
    <submittedName>
        <fullName evidence="3">YceI family protein</fullName>
    </submittedName>
</protein>
<dbReference type="EMBL" id="JBHTMC010000026">
    <property type="protein sequence ID" value="MFD1264630.1"/>
    <property type="molecule type" value="Genomic_DNA"/>
</dbReference>
<dbReference type="Pfam" id="PF04264">
    <property type="entry name" value="YceI"/>
    <property type="match status" value="1"/>
</dbReference>
<reference evidence="4" key="1">
    <citation type="journal article" date="2019" name="Int. J. Syst. Evol. Microbiol.">
        <title>The Global Catalogue of Microorganisms (GCM) 10K type strain sequencing project: providing services to taxonomists for standard genome sequencing and annotation.</title>
        <authorList>
            <consortium name="The Broad Institute Genomics Platform"/>
            <consortium name="The Broad Institute Genome Sequencing Center for Infectious Disease"/>
            <person name="Wu L."/>
            <person name="Ma J."/>
        </authorList>
    </citation>
    <scope>NUCLEOTIDE SEQUENCE [LARGE SCALE GENOMIC DNA]</scope>
    <source>
        <strain evidence="4">CCUG 48884</strain>
    </source>
</reference>
<feature type="signal peptide" evidence="1">
    <location>
        <begin position="1"/>
        <end position="20"/>
    </location>
</feature>
<name>A0ABW3WFL2_9RHOO</name>
<feature type="chain" id="PRO_5047030217" evidence="1">
    <location>
        <begin position="21"/>
        <end position="184"/>
    </location>
</feature>
<feature type="domain" description="Lipid/polyisoprenoid-binding YceI-like" evidence="2">
    <location>
        <begin position="22"/>
        <end position="183"/>
    </location>
</feature>
<accession>A0ABW3WFL2</accession>
<sequence length="184" mass="19796">MRTLLAAAALAAAMPLAAHAADYTQLQTERSKVGFSFTQMGVTLDGHFERFDGELRFDPAAPESARAVVEVELASIRTGMPDADAEVAGRSWFNIGEFPRARFESSSVKALGGERFEVSGALTIKGRSLPVVVPASFAVRDGVGVFEGEFVIRRGDFAVGEGAWAHFDVVANEVRVRYQISATQ</sequence>
<dbReference type="InterPro" id="IPR007372">
    <property type="entry name" value="Lipid/polyisoprenoid-bd_YceI"/>
</dbReference>